<evidence type="ECO:0000313" key="5">
    <source>
        <dbReference type="EMBL" id="OQV14766.1"/>
    </source>
</evidence>
<dbReference type="PANTHER" id="PTHR45639:SF4">
    <property type="entry name" value="HSC70CB, ISOFORM G"/>
    <property type="match status" value="1"/>
</dbReference>
<dbReference type="InterPro" id="IPR029048">
    <property type="entry name" value="HSP70_C_sf"/>
</dbReference>
<dbReference type="FunFam" id="3.30.30.30:FF:000002">
    <property type="entry name" value="Heat shock 70 kDa protein 4"/>
    <property type="match status" value="1"/>
</dbReference>
<evidence type="ECO:0000256" key="4">
    <source>
        <dbReference type="SAM" id="MobiDB-lite"/>
    </source>
</evidence>
<feature type="region of interest" description="Disordered" evidence="4">
    <location>
        <begin position="802"/>
        <end position="843"/>
    </location>
</feature>
<dbReference type="SUPFAM" id="SSF100920">
    <property type="entry name" value="Heat shock protein 70kD (HSP70), peptide-binding domain"/>
    <property type="match status" value="1"/>
</dbReference>
<evidence type="ECO:0000256" key="2">
    <source>
        <dbReference type="ARBA" id="ARBA00022741"/>
    </source>
</evidence>
<comment type="similarity">
    <text evidence="1">Belongs to the heat shock protein 70 family.</text>
</comment>
<dbReference type="PRINTS" id="PR00301">
    <property type="entry name" value="HEATSHOCK70"/>
</dbReference>
<keyword evidence="5" id="KW-0346">Stress response</keyword>
<gene>
    <name evidence="5" type="ORF">BV898_11030</name>
</gene>
<dbReference type="GO" id="GO:0005524">
    <property type="term" value="F:ATP binding"/>
    <property type="evidence" value="ECO:0007669"/>
    <property type="project" value="UniProtKB-KW"/>
</dbReference>
<keyword evidence="3" id="KW-0067">ATP-binding</keyword>
<dbReference type="Pfam" id="PF00012">
    <property type="entry name" value="HSP70"/>
    <property type="match status" value="2"/>
</dbReference>
<dbReference type="InterPro" id="IPR029047">
    <property type="entry name" value="HSP70_peptide-bd_sf"/>
</dbReference>
<proteinExistence type="inferred from homology"/>
<feature type="region of interest" description="Disordered" evidence="4">
    <location>
        <begin position="562"/>
        <end position="601"/>
    </location>
</feature>
<dbReference type="Gene3D" id="3.30.420.40">
    <property type="match status" value="2"/>
</dbReference>
<feature type="compositionally biased region" description="Basic and acidic residues" evidence="4">
    <location>
        <begin position="568"/>
        <end position="593"/>
    </location>
</feature>
<keyword evidence="2" id="KW-0547">Nucleotide-binding</keyword>
<feature type="compositionally biased region" description="Low complexity" evidence="4">
    <location>
        <begin position="831"/>
        <end position="843"/>
    </location>
</feature>
<reference evidence="6" key="1">
    <citation type="submission" date="2017-01" db="EMBL/GenBank/DDBJ databases">
        <title>Comparative genomics of anhydrobiosis in the tardigrade Hypsibius dujardini.</title>
        <authorList>
            <person name="Yoshida Y."/>
            <person name="Koutsovoulos G."/>
            <person name="Laetsch D."/>
            <person name="Stevens L."/>
            <person name="Kumar S."/>
            <person name="Horikawa D."/>
            <person name="Ishino K."/>
            <person name="Komine S."/>
            <person name="Tomita M."/>
            <person name="Blaxter M."/>
            <person name="Arakawa K."/>
        </authorList>
    </citation>
    <scope>NUCLEOTIDE SEQUENCE [LARGE SCALE GENOMIC DNA]</scope>
    <source>
        <strain evidence="6">Z151</strain>
    </source>
</reference>
<dbReference type="FunFam" id="3.30.420.40:FF:000171">
    <property type="entry name" value="Heat shock 70 kDa protein 4"/>
    <property type="match status" value="1"/>
</dbReference>
<organism evidence="5 6">
    <name type="scientific">Hypsibius exemplaris</name>
    <name type="common">Freshwater tardigrade</name>
    <dbReference type="NCBI Taxonomy" id="2072580"/>
    <lineage>
        <taxon>Eukaryota</taxon>
        <taxon>Metazoa</taxon>
        <taxon>Ecdysozoa</taxon>
        <taxon>Tardigrada</taxon>
        <taxon>Eutardigrada</taxon>
        <taxon>Parachela</taxon>
        <taxon>Hypsibioidea</taxon>
        <taxon>Hypsibiidae</taxon>
        <taxon>Hypsibius</taxon>
    </lineage>
</organism>
<dbReference type="InterPro" id="IPR013126">
    <property type="entry name" value="Hsp_70_fam"/>
</dbReference>
<dbReference type="InterPro" id="IPR043129">
    <property type="entry name" value="ATPase_NBD"/>
</dbReference>
<evidence type="ECO:0000256" key="1">
    <source>
        <dbReference type="ARBA" id="ARBA00007381"/>
    </source>
</evidence>
<dbReference type="SMR" id="A0A1W0WHV2"/>
<name>A0A1W0WHV2_HYPEX</name>
<sequence length="843" mass="94071">MGGVFQRQKSKDTTQKYPAPRTSRSQLFDFAPSSLVDLPEESRKMSVIGIDLGTQSCYVATARSGGIELILNDYSMRDTPSAVAFHEKNRSMGVAARNNLVGNLTSTVYNFKRLLGKNFNDAAVQEELKYLSYKVHETNGGGVGITTTYLGKETEFVPEQICGMLLGKLKAISEADLKIPVTDCVISVPAYYTDVERRALLAAAQIAGLNVLRLMNDTTAVALSYGLYSQELPEGDQPPLNVVFLDVGYCSTQLASVAYNKGKFKVLNTVTDPDLGGRNLDYALVQHFAEEFRGKYKIDVLSNKRATIRLRDECEKLKKMMSSIANEIPLNIECFMNDKDVSGKMKREDFEVLIADYLQRTETRMREMLDSLKGAEVHRVEIVGAGVRVPAIKALVKKVFGIDPTTSLNQDEAVARGCAIQCAILSPTVKVKDFAIGDVCPYGIELRWPADRASQAGALEVFPRNHAIPFAKVVTFNRSEPFQLEACYSAAAGAPKDSSWIGKFRILDVKATPGEISTKVRIKSRIGLNGLFSVTNAYREEVVLVEEDAATVQIQPMETDEAVAAAGKDGESQERPDSSKMDTDEPQENPEKQKKTKKQSKQIELRIEAEYREYPAKTIQAFIEQENEMSSQDKAEKEKAHARNALEEYIYEARDKVNGDHADYVAESDREKFSTLLREAEDWLYSDGEDQPKSSYSAKLHDLQSHGAPITARYKEAQERPHLFQEMSRYMQLTRKAVDAFEAGDEKLAHIDAKDMDKVIKTVDEKQRWLDEKMNAQSKRALHLEPVVAIAQIKKEKEEMERLVNPILNKPKPKPVPKPEPPKEEPKTADAGDAGMDTDAPMD</sequence>
<dbReference type="AlphaFoldDB" id="A0A1W0WHV2"/>
<dbReference type="FunFam" id="3.30.420.40:FF:000495">
    <property type="entry name" value="Heat shock protein 4b"/>
    <property type="match status" value="1"/>
</dbReference>
<dbReference type="EMBL" id="MTYJ01000099">
    <property type="protein sequence ID" value="OQV14766.1"/>
    <property type="molecule type" value="Genomic_DNA"/>
</dbReference>
<dbReference type="SUPFAM" id="SSF53067">
    <property type="entry name" value="Actin-like ATPase domain"/>
    <property type="match status" value="2"/>
</dbReference>
<dbReference type="PANTHER" id="PTHR45639">
    <property type="entry name" value="HSC70CB, ISOFORM G-RELATED"/>
    <property type="match status" value="1"/>
</dbReference>
<feature type="region of interest" description="Disordered" evidence="4">
    <location>
        <begin position="1"/>
        <end position="23"/>
    </location>
</feature>
<dbReference type="Gene3D" id="3.90.640.10">
    <property type="entry name" value="Actin, Chain A, domain 4"/>
    <property type="match status" value="1"/>
</dbReference>
<dbReference type="GO" id="GO:0005829">
    <property type="term" value="C:cytosol"/>
    <property type="evidence" value="ECO:0007669"/>
    <property type="project" value="TreeGrafter"/>
</dbReference>
<dbReference type="FunFam" id="3.90.640.10:FF:000004">
    <property type="entry name" value="Heat shock 70 kDa protein 4"/>
    <property type="match status" value="1"/>
</dbReference>
<evidence type="ECO:0000313" key="6">
    <source>
        <dbReference type="Proteomes" id="UP000192578"/>
    </source>
</evidence>
<dbReference type="Gene3D" id="3.30.30.30">
    <property type="match status" value="1"/>
</dbReference>
<protein>
    <submittedName>
        <fullName evidence="5">Heat shock protein 105 kDa</fullName>
    </submittedName>
</protein>
<accession>A0A1W0WHV2</accession>
<evidence type="ECO:0000256" key="3">
    <source>
        <dbReference type="ARBA" id="ARBA00022840"/>
    </source>
</evidence>
<comment type="caution">
    <text evidence="5">The sequence shown here is derived from an EMBL/GenBank/DDBJ whole genome shotgun (WGS) entry which is preliminary data.</text>
</comment>
<dbReference type="SUPFAM" id="SSF100934">
    <property type="entry name" value="Heat shock protein 70kD (HSP70), C-terminal subdomain"/>
    <property type="match status" value="2"/>
</dbReference>
<dbReference type="Gene3D" id="1.20.1270.10">
    <property type="match status" value="2"/>
</dbReference>
<dbReference type="FunFam" id="1.20.1270.10:FF:000002">
    <property type="entry name" value="Heat shock 70 kDa protein 4"/>
    <property type="match status" value="1"/>
</dbReference>
<dbReference type="OrthoDB" id="434160at2759"/>
<keyword evidence="6" id="KW-1185">Reference proteome</keyword>
<dbReference type="GO" id="GO:0140662">
    <property type="term" value="F:ATP-dependent protein folding chaperone"/>
    <property type="evidence" value="ECO:0007669"/>
    <property type="project" value="InterPro"/>
</dbReference>
<feature type="compositionally biased region" description="Basic and acidic residues" evidence="4">
    <location>
        <begin position="820"/>
        <end position="830"/>
    </location>
</feature>
<dbReference type="GO" id="GO:0005634">
    <property type="term" value="C:nucleus"/>
    <property type="evidence" value="ECO:0007669"/>
    <property type="project" value="TreeGrafter"/>
</dbReference>
<dbReference type="Gene3D" id="2.60.34.10">
    <property type="entry name" value="Substrate Binding Domain Of DNAk, Chain A, domain 1"/>
    <property type="match status" value="1"/>
</dbReference>
<dbReference type="Proteomes" id="UP000192578">
    <property type="component" value="Unassembled WGS sequence"/>
</dbReference>